<dbReference type="EMBL" id="CM007894">
    <property type="protein sequence ID" value="OTG26214.1"/>
    <property type="molecule type" value="Genomic_DNA"/>
</dbReference>
<evidence type="ECO:0000256" key="6">
    <source>
        <dbReference type="ARBA" id="ARBA00023004"/>
    </source>
</evidence>
<dbReference type="PRINTS" id="PR00463">
    <property type="entry name" value="EP450I"/>
</dbReference>
<evidence type="ECO:0000256" key="10">
    <source>
        <dbReference type="SAM" id="SignalP"/>
    </source>
</evidence>
<organism evidence="12 13">
    <name type="scientific">Helianthus annuus</name>
    <name type="common">Common sunflower</name>
    <dbReference type="NCBI Taxonomy" id="4232"/>
    <lineage>
        <taxon>Eukaryota</taxon>
        <taxon>Viridiplantae</taxon>
        <taxon>Streptophyta</taxon>
        <taxon>Embryophyta</taxon>
        <taxon>Tracheophyta</taxon>
        <taxon>Spermatophyta</taxon>
        <taxon>Magnoliopsida</taxon>
        <taxon>eudicotyledons</taxon>
        <taxon>Gunneridae</taxon>
        <taxon>Pentapetalae</taxon>
        <taxon>asterids</taxon>
        <taxon>campanulids</taxon>
        <taxon>Asterales</taxon>
        <taxon>Asteraceae</taxon>
        <taxon>Asteroideae</taxon>
        <taxon>Heliantheae alliance</taxon>
        <taxon>Heliantheae</taxon>
        <taxon>Helianthus</taxon>
    </lineage>
</organism>
<dbReference type="GO" id="GO:0005506">
    <property type="term" value="F:iron ion binding"/>
    <property type="evidence" value="ECO:0007669"/>
    <property type="project" value="InterPro"/>
</dbReference>
<dbReference type="FunCoup" id="A0A251USZ0">
    <property type="interactions" value="901"/>
</dbReference>
<sequence>MSFNLQVFLFSSFPLLLVLLLLKSYFSSSKSHKNLPPSPPKLPLIGNLHQMAPGPHRALQSMAQTYGPIMLLHFGTVPVVVFSTVEGAKEIMKTHDVVFSNRPFLDIGGRLTYDARDIVFASSGEQWRQMKSISVLHLLSKQRVQSYQQVREDETILMIRTIQQANESVINLSELINTLTNNVISRVALGRKYERNEVKAILDGIVELLASFSVGNYIPWLGWIDKVRGLHRRADELAKDQDDFVEGVLQEHENKKESHVERKDLVDILLEIQRDNSTGFQLERYMIKAIIMDMFGAGTDTTSTTLEWTLTELLRNPRVMKKLQQEAQKVGQGRSFIPEGDIDKMPYLKAVLKESLRLHTPVPLLVPRESTKEVKIMGYDIPSGTQVIINAWAIARDPSIWDEPEKFKPERFLNSPIDYKGVHYEFTPFGAGRRKCPGITFAMVVNEIVLANLVYKFDFGLPGEEGLDMTEDVGFTVHKKLPVRVVATPCEQFDDCKG</sequence>
<dbReference type="InterPro" id="IPR001128">
    <property type="entry name" value="Cyt_P450"/>
</dbReference>
<keyword evidence="5 9" id="KW-0560">Oxidoreductase</keyword>
<dbReference type="Gramene" id="mRNA:HanXRQr2_Chr05g0229231">
    <property type="protein sequence ID" value="mRNA:HanXRQr2_Chr05g0229231"/>
    <property type="gene ID" value="HanXRQr2_Chr05g0229231"/>
</dbReference>
<keyword evidence="3 8" id="KW-0349">Heme</keyword>
<feature type="signal peptide" evidence="10">
    <location>
        <begin position="1"/>
        <end position="29"/>
    </location>
</feature>
<keyword evidence="4 8" id="KW-0479">Metal-binding</keyword>
<comment type="cofactor">
    <cofactor evidence="8">
        <name>heme</name>
        <dbReference type="ChEBI" id="CHEBI:30413"/>
    </cofactor>
</comment>
<evidence type="ECO:0000256" key="2">
    <source>
        <dbReference type="ARBA" id="ARBA00010617"/>
    </source>
</evidence>
<keyword evidence="10" id="KW-0732">Signal</keyword>
<accession>A0A251USZ0</accession>
<evidence type="ECO:0000313" key="13">
    <source>
        <dbReference type="Proteomes" id="UP000215914"/>
    </source>
</evidence>
<evidence type="ECO:0000256" key="3">
    <source>
        <dbReference type="ARBA" id="ARBA00022617"/>
    </source>
</evidence>
<keyword evidence="7 9" id="KW-0503">Monooxygenase</keyword>
<dbReference type="GO" id="GO:0016712">
    <property type="term" value="F:oxidoreductase activity, acting on paired donors, with incorporation or reduction of molecular oxygen, reduced flavin or flavoprotein as one donor, and incorporation of one atom of oxygen"/>
    <property type="evidence" value="ECO:0007669"/>
    <property type="project" value="UniProtKB-ARBA"/>
</dbReference>
<dbReference type="SUPFAM" id="SSF48264">
    <property type="entry name" value="Cytochrome P450"/>
    <property type="match status" value="1"/>
</dbReference>
<dbReference type="InterPro" id="IPR002401">
    <property type="entry name" value="Cyt_P450_E_grp-I"/>
</dbReference>
<dbReference type="OrthoDB" id="2789670at2759"/>
<comment type="pathway">
    <text evidence="1">Secondary metabolite biosynthesis; terpenoid biosynthesis.</text>
</comment>
<proteinExistence type="inferred from homology"/>
<dbReference type="PROSITE" id="PS00086">
    <property type="entry name" value="CYTOCHROME_P450"/>
    <property type="match status" value="1"/>
</dbReference>
<feature type="binding site" description="axial binding residue" evidence="8">
    <location>
        <position position="436"/>
    </location>
    <ligand>
        <name>heme</name>
        <dbReference type="ChEBI" id="CHEBI:30413"/>
    </ligand>
    <ligandPart>
        <name>Fe</name>
        <dbReference type="ChEBI" id="CHEBI:18248"/>
    </ligandPart>
</feature>
<evidence type="ECO:0000313" key="12">
    <source>
        <dbReference type="EMBL" id="OTG26214.1"/>
    </source>
</evidence>
<dbReference type="PRINTS" id="PR00385">
    <property type="entry name" value="P450"/>
</dbReference>
<keyword evidence="6 8" id="KW-0408">Iron</keyword>
<dbReference type="GO" id="GO:0016491">
    <property type="term" value="F:oxidoreductase activity"/>
    <property type="evidence" value="ECO:0000318"/>
    <property type="project" value="GO_Central"/>
</dbReference>
<dbReference type="Proteomes" id="UP000215914">
    <property type="component" value="Chromosome 5"/>
</dbReference>
<gene>
    <name evidence="12" type="ORF">HannXRQ_Chr05g0156181</name>
    <name evidence="11" type="ORF">HanXRQr2_Chr05g0229231</name>
</gene>
<dbReference type="CDD" id="cd11072">
    <property type="entry name" value="CYP71-like"/>
    <property type="match status" value="1"/>
</dbReference>
<reference evidence="11 13" key="1">
    <citation type="journal article" date="2017" name="Nature">
        <title>The sunflower genome provides insights into oil metabolism, flowering and Asterid evolution.</title>
        <authorList>
            <person name="Badouin H."/>
            <person name="Gouzy J."/>
            <person name="Grassa C.J."/>
            <person name="Murat F."/>
            <person name="Staton S.E."/>
            <person name="Cottret L."/>
            <person name="Lelandais-Briere C."/>
            <person name="Owens G.L."/>
            <person name="Carrere S."/>
            <person name="Mayjonade B."/>
            <person name="Legrand L."/>
            <person name="Gill N."/>
            <person name="Kane N.C."/>
            <person name="Bowers J.E."/>
            <person name="Hubner S."/>
            <person name="Bellec A."/>
            <person name="Berard A."/>
            <person name="Berges H."/>
            <person name="Blanchet N."/>
            <person name="Boniface M.C."/>
            <person name="Brunel D."/>
            <person name="Catrice O."/>
            <person name="Chaidir N."/>
            <person name="Claudel C."/>
            <person name="Donnadieu C."/>
            <person name="Faraut T."/>
            <person name="Fievet G."/>
            <person name="Helmstetter N."/>
            <person name="King M."/>
            <person name="Knapp S.J."/>
            <person name="Lai Z."/>
            <person name="Le Paslier M.C."/>
            <person name="Lippi Y."/>
            <person name="Lorenzon L."/>
            <person name="Mandel J.R."/>
            <person name="Marage G."/>
            <person name="Marchand G."/>
            <person name="Marquand E."/>
            <person name="Bret-Mestries E."/>
            <person name="Morien E."/>
            <person name="Nambeesan S."/>
            <person name="Nguyen T."/>
            <person name="Pegot-Espagnet P."/>
            <person name="Pouilly N."/>
            <person name="Raftis F."/>
            <person name="Sallet E."/>
            <person name="Schiex T."/>
            <person name="Thomas J."/>
            <person name="Vandecasteele C."/>
            <person name="Vares D."/>
            <person name="Vear F."/>
            <person name="Vautrin S."/>
            <person name="Crespi M."/>
            <person name="Mangin B."/>
            <person name="Burke J.M."/>
            <person name="Salse J."/>
            <person name="Munos S."/>
            <person name="Vincourt P."/>
            <person name="Rieseberg L.H."/>
            <person name="Langlade N.B."/>
        </authorList>
    </citation>
    <scope>NUCLEOTIDE SEQUENCE [LARGE SCALE GENOMIC DNA]</scope>
    <source>
        <strain evidence="13">cv. SF193</strain>
        <tissue evidence="11">Leaves</tissue>
    </source>
</reference>
<reference evidence="11" key="3">
    <citation type="submission" date="2020-06" db="EMBL/GenBank/DDBJ databases">
        <title>Helianthus annuus Genome sequencing and assembly Release 2.</title>
        <authorList>
            <person name="Gouzy J."/>
            <person name="Langlade N."/>
            <person name="Munos S."/>
        </authorList>
    </citation>
    <scope>NUCLEOTIDE SEQUENCE</scope>
    <source>
        <tissue evidence="11">Leaves</tissue>
    </source>
</reference>
<dbReference type="InParanoid" id="A0A251USZ0"/>
<dbReference type="GO" id="GO:0051762">
    <property type="term" value="P:sesquiterpene biosynthetic process"/>
    <property type="evidence" value="ECO:0007669"/>
    <property type="project" value="UniProtKB-ARBA"/>
</dbReference>
<dbReference type="InterPro" id="IPR036396">
    <property type="entry name" value="Cyt_P450_sf"/>
</dbReference>
<dbReference type="AlphaFoldDB" id="A0A251USZ0"/>
<evidence type="ECO:0000256" key="9">
    <source>
        <dbReference type="RuleBase" id="RU000461"/>
    </source>
</evidence>
<protein>
    <submittedName>
        <fullName evidence="11 12">Cytochrome P450</fullName>
    </submittedName>
</protein>
<dbReference type="Pfam" id="PF00067">
    <property type="entry name" value="p450"/>
    <property type="match status" value="1"/>
</dbReference>
<dbReference type="FunFam" id="1.10.630.10:FF:000011">
    <property type="entry name" value="Cytochrome P450 83B1"/>
    <property type="match status" value="1"/>
</dbReference>
<evidence type="ECO:0000256" key="8">
    <source>
        <dbReference type="PIRSR" id="PIRSR602401-1"/>
    </source>
</evidence>
<evidence type="ECO:0000256" key="1">
    <source>
        <dbReference type="ARBA" id="ARBA00004721"/>
    </source>
</evidence>
<dbReference type="PANTHER" id="PTHR47955">
    <property type="entry name" value="CYTOCHROME P450 FAMILY 71 PROTEIN"/>
    <property type="match status" value="1"/>
</dbReference>
<evidence type="ECO:0000256" key="5">
    <source>
        <dbReference type="ARBA" id="ARBA00023002"/>
    </source>
</evidence>
<dbReference type="Gene3D" id="1.10.630.10">
    <property type="entry name" value="Cytochrome P450"/>
    <property type="match status" value="1"/>
</dbReference>
<comment type="similarity">
    <text evidence="2 9">Belongs to the cytochrome P450 family.</text>
</comment>
<dbReference type="EMBL" id="MNCJ02000320">
    <property type="protein sequence ID" value="KAF5807055.1"/>
    <property type="molecule type" value="Genomic_DNA"/>
</dbReference>
<keyword evidence="13" id="KW-1185">Reference proteome</keyword>
<feature type="chain" id="PRO_5012015839" evidence="10">
    <location>
        <begin position="30"/>
        <end position="498"/>
    </location>
</feature>
<dbReference type="GO" id="GO:0020037">
    <property type="term" value="F:heme binding"/>
    <property type="evidence" value="ECO:0007669"/>
    <property type="project" value="InterPro"/>
</dbReference>
<dbReference type="InterPro" id="IPR017972">
    <property type="entry name" value="Cyt_P450_CS"/>
</dbReference>
<dbReference type="OMA" id="NWKVETR"/>
<evidence type="ECO:0000256" key="4">
    <source>
        <dbReference type="ARBA" id="ARBA00022723"/>
    </source>
</evidence>
<evidence type="ECO:0000313" key="11">
    <source>
        <dbReference type="EMBL" id="KAF5807055.1"/>
    </source>
</evidence>
<reference evidence="12" key="2">
    <citation type="submission" date="2017-02" db="EMBL/GenBank/DDBJ databases">
        <title>Sunflower complete genome.</title>
        <authorList>
            <person name="Langlade N."/>
            <person name="Munos S."/>
        </authorList>
    </citation>
    <scope>NUCLEOTIDE SEQUENCE [LARGE SCALE GENOMIC DNA]</scope>
    <source>
        <tissue evidence="12">Leaves</tissue>
    </source>
</reference>
<dbReference type="STRING" id="4232.A0A251USZ0"/>
<dbReference type="PANTHER" id="PTHR47955:SF15">
    <property type="entry name" value="CYTOCHROME P450 71A2-LIKE"/>
    <property type="match status" value="1"/>
</dbReference>
<name>A0A251USZ0_HELAN</name>
<evidence type="ECO:0000256" key="7">
    <source>
        <dbReference type="ARBA" id="ARBA00023033"/>
    </source>
</evidence>